<feature type="compositionally biased region" description="Basic residues" evidence="2">
    <location>
        <begin position="602"/>
        <end position="612"/>
    </location>
</feature>
<name>A0A8H4N716_9PEZI</name>
<dbReference type="FunFam" id="3.40.50.2000:FF:000009">
    <property type="entry name" value="Sterol 3-beta-glucosyltransferase UGT80A2"/>
    <property type="match status" value="1"/>
</dbReference>
<dbReference type="PANTHER" id="PTHR48050">
    <property type="entry name" value="STEROL 3-BETA-GLUCOSYLTRANSFERASE"/>
    <property type="match status" value="1"/>
</dbReference>
<dbReference type="OrthoDB" id="5835829at2759"/>
<feature type="domain" description="Erythromycin biosynthesis protein CIII-like C-terminal" evidence="3">
    <location>
        <begin position="264"/>
        <end position="361"/>
    </location>
</feature>
<keyword evidence="5" id="KW-1185">Reference proteome</keyword>
<dbReference type="InterPro" id="IPR010610">
    <property type="entry name" value="EryCIII-like_C"/>
</dbReference>
<dbReference type="GO" id="GO:0016906">
    <property type="term" value="F:sterol 3-beta-glucosyltransferase activity"/>
    <property type="evidence" value="ECO:0007669"/>
    <property type="project" value="UniProtKB-ARBA"/>
</dbReference>
<dbReference type="Gene3D" id="3.40.50.2000">
    <property type="entry name" value="Glycogen Phosphorylase B"/>
    <property type="match status" value="2"/>
</dbReference>
<dbReference type="Proteomes" id="UP000572817">
    <property type="component" value="Unassembled WGS sequence"/>
</dbReference>
<dbReference type="SUPFAM" id="SSF53756">
    <property type="entry name" value="UDP-Glycosyltransferase/glycogen phosphorylase"/>
    <property type="match status" value="1"/>
</dbReference>
<feature type="region of interest" description="Disordered" evidence="2">
    <location>
        <begin position="461"/>
        <end position="514"/>
    </location>
</feature>
<dbReference type="InterPro" id="IPR002213">
    <property type="entry name" value="UDP_glucos_trans"/>
</dbReference>
<dbReference type="EMBL" id="WWBZ02000001">
    <property type="protein sequence ID" value="KAF4313659.1"/>
    <property type="molecule type" value="Genomic_DNA"/>
</dbReference>
<feature type="compositionally biased region" description="Low complexity" evidence="2">
    <location>
        <begin position="469"/>
        <end position="480"/>
    </location>
</feature>
<evidence type="ECO:0000256" key="2">
    <source>
        <dbReference type="SAM" id="MobiDB-lite"/>
    </source>
</evidence>
<evidence type="ECO:0000259" key="3">
    <source>
        <dbReference type="Pfam" id="PF06722"/>
    </source>
</evidence>
<organism evidence="4 5">
    <name type="scientific">Botryosphaeria dothidea</name>
    <dbReference type="NCBI Taxonomy" id="55169"/>
    <lineage>
        <taxon>Eukaryota</taxon>
        <taxon>Fungi</taxon>
        <taxon>Dikarya</taxon>
        <taxon>Ascomycota</taxon>
        <taxon>Pezizomycotina</taxon>
        <taxon>Dothideomycetes</taxon>
        <taxon>Dothideomycetes incertae sedis</taxon>
        <taxon>Botryosphaeriales</taxon>
        <taxon>Botryosphaeriaceae</taxon>
        <taxon>Botryosphaeria</taxon>
    </lineage>
</organism>
<accession>A0A8H4N716</accession>
<evidence type="ECO:0000256" key="1">
    <source>
        <dbReference type="ARBA" id="ARBA00022679"/>
    </source>
</evidence>
<dbReference type="Pfam" id="PF06722">
    <property type="entry name" value="EryCIII-like_C"/>
    <property type="match status" value="1"/>
</dbReference>
<reference evidence="4" key="1">
    <citation type="submission" date="2020-04" db="EMBL/GenBank/DDBJ databases">
        <title>Genome Assembly and Annotation of Botryosphaeria dothidea sdau 11-99, a Latent Pathogen of Apple Fruit Ring Rot in China.</title>
        <authorList>
            <person name="Yu C."/>
            <person name="Diao Y."/>
            <person name="Lu Q."/>
            <person name="Zhao J."/>
            <person name="Cui S."/>
            <person name="Peng C."/>
            <person name="He B."/>
            <person name="Liu H."/>
        </authorList>
    </citation>
    <scope>NUCLEOTIDE SEQUENCE [LARGE SCALE GENOMIC DNA]</scope>
    <source>
        <strain evidence="4">Sdau11-99</strain>
    </source>
</reference>
<evidence type="ECO:0000313" key="5">
    <source>
        <dbReference type="Proteomes" id="UP000572817"/>
    </source>
</evidence>
<comment type="caution">
    <text evidence="4">The sequence shown here is derived from an EMBL/GenBank/DDBJ whole genome shotgun (WGS) entry which is preliminary data.</text>
</comment>
<dbReference type="CDD" id="cd03784">
    <property type="entry name" value="GT1_Gtf-like"/>
    <property type="match status" value="1"/>
</dbReference>
<protein>
    <submittedName>
        <fullName evidence="4">Sterol 3-beta-glucosyltransferase</fullName>
    </submittedName>
</protein>
<sequence length="763" mass="83880">MGGDPEKLMAYMVRNPSILPSLASMRAGDVGMRRREIAEMLQGAWKGCTEAGDGIREPDDQDVPFVADAIIANPPSYAHIHIAEKLSIPLHIMFTMPWSPTGSFPHPLANIKQSPKSNNRVANWTSFYEIDLLQWEGLSDLINLFRVRTLDLDPISPIWGHSLFSRLEVPHTYCWSEALIPKPPDWGSHISISGFFFLPLASSFTPPPELLEFLDAGPPPVYIGFGSIIVDDPQRLTDMAFEAVRKTGVRALVSKGWGNMGGNTLPNNVFLLGNVPHDWLFPRVSAVVHHGGAGTTAIGIALGKPTVIVPFFGDQPWWANMVYRAGAGPEPCHFRNLTAEKLAQNITEALKPEMQVRAKELAAKIHGENGQEKAAQTFQSMPQMRERVAVWKDQRTGLPLSAAAGVVLVGKGLIDPRDLTLAEHKRWYVEEGPPEPVSALVGTLVGWVRAYQTVFSEFKRDLSKPTKPSSTSNESASKSSLESDDSTLQRVKSHQALKMIPRRRSTRASEQSGKVGHALGGLAARTAQITFLRGPTISLYNITNGFRNAPSCLLRDPTVRRRDRIVDLRSGLRVGGKEFVYGLGDAVSGVVVLPYLGYKEGKKKKKERGHRRTGSDLESQADGGMRRIRGARVRGVAKGVAQAVGGLVFKTGAAVLAPVGYGAKGVEREVSAWMAEAERRRRKGGTVKVPEELVRDEDVREKIRSAAGKTGGHESVRWIVEKRISQGCFEVRALREKNGLAFEEEVVRRWEKVQHGRRGSKAG</sequence>
<dbReference type="AlphaFoldDB" id="A0A8H4N716"/>
<dbReference type="PANTHER" id="PTHR48050:SF13">
    <property type="entry name" value="STEROL 3-BETA-GLUCOSYLTRANSFERASE UGT80A2"/>
    <property type="match status" value="1"/>
</dbReference>
<feature type="region of interest" description="Disordered" evidence="2">
    <location>
        <begin position="602"/>
        <end position="624"/>
    </location>
</feature>
<evidence type="ECO:0000313" key="4">
    <source>
        <dbReference type="EMBL" id="KAF4313659.1"/>
    </source>
</evidence>
<feature type="compositionally biased region" description="Basic residues" evidence="2">
    <location>
        <begin position="491"/>
        <end position="506"/>
    </location>
</feature>
<dbReference type="InterPro" id="IPR050426">
    <property type="entry name" value="Glycosyltransferase_28"/>
</dbReference>
<gene>
    <name evidence="4" type="ORF">GTA08_BOTSDO00977</name>
</gene>
<proteinExistence type="predicted"/>
<keyword evidence="1" id="KW-0808">Transferase</keyword>